<sequence length="89" mass="10234">MVRFLKKLPNPSSLAREQLQTTLIANLHDAYKNYPLRALQEWHANKILREKVAYFPGAATRIHTCKMLISAISSLRSTQMKLTTCRCEC</sequence>
<keyword evidence="2" id="KW-1185">Reference proteome</keyword>
<name>A0A067LYP2_BOTB1</name>
<proteinExistence type="predicted"/>
<dbReference type="InParanoid" id="A0A067LYP2"/>
<dbReference type="AlphaFoldDB" id="A0A067LYP2"/>
<accession>A0A067LYP2</accession>
<evidence type="ECO:0000313" key="2">
    <source>
        <dbReference type="Proteomes" id="UP000027195"/>
    </source>
</evidence>
<evidence type="ECO:0000313" key="1">
    <source>
        <dbReference type="EMBL" id="KDQ08548.1"/>
    </source>
</evidence>
<dbReference type="Proteomes" id="UP000027195">
    <property type="component" value="Unassembled WGS sequence"/>
</dbReference>
<protein>
    <submittedName>
        <fullName evidence="1">Uncharacterized protein</fullName>
    </submittedName>
</protein>
<dbReference type="HOGENOM" id="CLU_2454437_0_0_1"/>
<dbReference type="EMBL" id="KL198089">
    <property type="protein sequence ID" value="KDQ08548.1"/>
    <property type="molecule type" value="Genomic_DNA"/>
</dbReference>
<gene>
    <name evidence="1" type="ORF">BOTBODRAFT_564070</name>
</gene>
<organism evidence="1 2">
    <name type="scientific">Botryobasidium botryosum (strain FD-172 SS1)</name>
    <dbReference type="NCBI Taxonomy" id="930990"/>
    <lineage>
        <taxon>Eukaryota</taxon>
        <taxon>Fungi</taxon>
        <taxon>Dikarya</taxon>
        <taxon>Basidiomycota</taxon>
        <taxon>Agaricomycotina</taxon>
        <taxon>Agaricomycetes</taxon>
        <taxon>Cantharellales</taxon>
        <taxon>Botryobasidiaceae</taxon>
        <taxon>Botryobasidium</taxon>
    </lineage>
</organism>
<reference evidence="2" key="1">
    <citation type="journal article" date="2014" name="Proc. Natl. Acad. Sci. U.S.A.">
        <title>Extensive sampling of basidiomycete genomes demonstrates inadequacy of the white-rot/brown-rot paradigm for wood decay fungi.</title>
        <authorList>
            <person name="Riley R."/>
            <person name="Salamov A.A."/>
            <person name="Brown D.W."/>
            <person name="Nagy L.G."/>
            <person name="Floudas D."/>
            <person name="Held B.W."/>
            <person name="Levasseur A."/>
            <person name="Lombard V."/>
            <person name="Morin E."/>
            <person name="Otillar R."/>
            <person name="Lindquist E.A."/>
            <person name="Sun H."/>
            <person name="LaButti K.M."/>
            <person name="Schmutz J."/>
            <person name="Jabbour D."/>
            <person name="Luo H."/>
            <person name="Baker S.E."/>
            <person name="Pisabarro A.G."/>
            <person name="Walton J.D."/>
            <person name="Blanchette R.A."/>
            <person name="Henrissat B."/>
            <person name="Martin F."/>
            <person name="Cullen D."/>
            <person name="Hibbett D.S."/>
            <person name="Grigoriev I.V."/>
        </authorList>
    </citation>
    <scope>NUCLEOTIDE SEQUENCE [LARGE SCALE GENOMIC DNA]</scope>
    <source>
        <strain evidence="2">FD-172 SS1</strain>
    </source>
</reference>